<organism evidence="2 3">
    <name type="scientific">Legionella resiliens</name>
    <dbReference type="NCBI Taxonomy" id="2905958"/>
    <lineage>
        <taxon>Bacteria</taxon>
        <taxon>Pseudomonadati</taxon>
        <taxon>Pseudomonadota</taxon>
        <taxon>Gammaproteobacteria</taxon>
        <taxon>Legionellales</taxon>
        <taxon>Legionellaceae</taxon>
        <taxon>Legionella</taxon>
    </lineage>
</organism>
<evidence type="ECO:0000313" key="2">
    <source>
        <dbReference type="EMBL" id="MCE3533136.1"/>
    </source>
</evidence>
<sequence>MLSKKQIKKNVFKSCKTLGTLVFYIIIFGFPIFLIIMIGEGRYYDIFHTKIGQNHVSDWNDIVIIFLTLFIVCAGWLQFKNLNKTSTGDFLLRIDERFGSPEILRARAIIHEFYCLTYEKEIDINIHTYKIAEKVLSMKNKVEASTDFIYLYNFLNFLETIAYFANNKYISSDEVNELLGGSLKYYYLVFKLLIADRRKKYQSNYYYCELETLAKAIHKKNPSQPPFINY</sequence>
<name>A0ABS8X5L0_9GAMM</name>
<dbReference type="Proteomes" id="UP001320170">
    <property type="component" value="Unassembled WGS sequence"/>
</dbReference>
<protein>
    <submittedName>
        <fullName evidence="2">DUF4760 domain-containing protein</fullName>
    </submittedName>
</protein>
<evidence type="ECO:0000256" key="1">
    <source>
        <dbReference type="SAM" id="Phobius"/>
    </source>
</evidence>
<keyword evidence="1" id="KW-1133">Transmembrane helix</keyword>
<keyword evidence="3" id="KW-1185">Reference proteome</keyword>
<dbReference type="EMBL" id="JAJTND010000004">
    <property type="protein sequence ID" value="MCE3533136.1"/>
    <property type="molecule type" value="Genomic_DNA"/>
</dbReference>
<keyword evidence="1" id="KW-0472">Membrane</keyword>
<feature type="transmembrane region" description="Helical" evidence="1">
    <location>
        <begin position="59"/>
        <end position="77"/>
    </location>
</feature>
<comment type="caution">
    <text evidence="2">The sequence shown here is derived from an EMBL/GenBank/DDBJ whole genome shotgun (WGS) entry which is preliminary data.</text>
</comment>
<dbReference type="InterPro" id="IPR031876">
    <property type="entry name" value="DUF4760"/>
</dbReference>
<gene>
    <name evidence="2" type="ORF">LXO92_12170</name>
</gene>
<evidence type="ECO:0000313" key="3">
    <source>
        <dbReference type="Proteomes" id="UP001320170"/>
    </source>
</evidence>
<accession>A0ABS8X5L0</accession>
<dbReference type="Pfam" id="PF15956">
    <property type="entry name" value="DUF4760"/>
    <property type="match status" value="1"/>
</dbReference>
<keyword evidence="1" id="KW-0812">Transmembrane</keyword>
<dbReference type="RefSeq" id="WP_232891047.1">
    <property type="nucleotide sequence ID" value="NZ_JAJSPM010000008.1"/>
</dbReference>
<feature type="transmembrane region" description="Helical" evidence="1">
    <location>
        <begin position="21"/>
        <end position="39"/>
    </location>
</feature>
<reference evidence="2 3" key="1">
    <citation type="journal article" date="2024" name="Pathogens">
        <title>Characterization of a Novel Species of Legionella Isolated from a Healthcare Facility: Legionella resiliens sp. nov.</title>
        <authorList>
            <person name="Cristino S."/>
            <person name="Pascale M.R."/>
            <person name="Marino F."/>
            <person name="Derelitto C."/>
            <person name="Salaris S."/>
            <person name="Orsini M."/>
            <person name="Squarzoni S."/>
            <person name="Grottola A."/>
            <person name="Girolamini L."/>
        </authorList>
    </citation>
    <scope>NUCLEOTIDE SEQUENCE [LARGE SCALE GENOMIC DNA]</scope>
    <source>
        <strain evidence="2 3">8cVS16</strain>
    </source>
</reference>
<proteinExistence type="predicted"/>